<dbReference type="Pfam" id="PF24509">
    <property type="entry name" value="TXNDC16_2nd"/>
    <property type="match status" value="1"/>
</dbReference>
<feature type="domain" description="TXNDC16 third thioredoxin-like" evidence="3">
    <location>
        <begin position="196"/>
        <end position="259"/>
    </location>
</feature>
<accession>A0A3B5MQ15</accession>
<feature type="domain" description="TXNDC16 N-terminal" evidence="1">
    <location>
        <begin position="11"/>
        <end position="42"/>
    </location>
</feature>
<dbReference type="STRING" id="32473.ENSXCOP00000023271"/>
<dbReference type="Pfam" id="PF24508">
    <property type="entry name" value="TXNDC16_N"/>
    <property type="match status" value="1"/>
</dbReference>
<reference evidence="4" key="2">
    <citation type="submission" date="2025-09" db="UniProtKB">
        <authorList>
            <consortium name="Ensembl"/>
        </authorList>
    </citation>
    <scope>IDENTIFICATION</scope>
</reference>
<dbReference type="GeneTree" id="ENSGT00390000006080"/>
<feature type="domain" description="TXNDC16 second thioredoxin-like" evidence="2">
    <location>
        <begin position="64"/>
        <end position="189"/>
    </location>
</feature>
<evidence type="ECO:0000259" key="3">
    <source>
        <dbReference type="Pfam" id="PF24510"/>
    </source>
</evidence>
<dbReference type="Pfam" id="PF24510">
    <property type="entry name" value="TXNDC16_3rd"/>
    <property type="match status" value="1"/>
</dbReference>
<keyword evidence="5" id="KW-1185">Reference proteome</keyword>
<dbReference type="Ensembl" id="ENSXCOT00000023549.1">
    <property type="protein sequence ID" value="ENSXCOP00000023271.1"/>
    <property type="gene ID" value="ENSXCOG00000017377.1"/>
</dbReference>
<dbReference type="PANTHER" id="PTHR22699:SF1">
    <property type="entry name" value="THIOREDOXIN DOMAIN-CONTAINING PROTEIN 16"/>
    <property type="match status" value="1"/>
</dbReference>
<dbReference type="PANTHER" id="PTHR22699">
    <property type="entry name" value="THIOREDOXIN DOMAIN-CONTAINING PROTEIN 16"/>
    <property type="match status" value="1"/>
</dbReference>
<proteinExistence type="predicted"/>
<organism evidence="4 5">
    <name type="scientific">Xiphophorus couchianus</name>
    <name type="common">Monterrey platyfish</name>
    <dbReference type="NCBI Taxonomy" id="32473"/>
    <lineage>
        <taxon>Eukaryota</taxon>
        <taxon>Metazoa</taxon>
        <taxon>Chordata</taxon>
        <taxon>Craniata</taxon>
        <taxon>Vertebrata</taxon>
        <taxon>Euteleostomi</taxon>
        <taxon>Actinopterygii</taxon>
        <taxon>Neopterygii</taxon>
        <taxon>Teleostei</taxon>
        <taxon>Neoteleostei</taxon>
        <taxon>Acanthomorphata</taxon>
        <taxon>Ovalentaria</taxon>
        <taxon>Atherinomorphae</taxon>
        <taxon>Cyprinodontiformes</taxon>
        <taxon>Poeciliidae</taxon>
        <taxon>Poeciliinae</taxon>
        <taxon>Xiphophorus</taxon>
    </lineage>
</organism>
<dbReference type="InterPro" id="IPR057645">
    <property type="entry name" value="TXNDC16_3rd"/>
</dbReference>
<dbReference type="Proteomes" id="UP000261380">
    <property type="component" value="Unplaced"/>
</dbReference>
<dbReference type="InterPro" id="IPR057642">
    <property type="entry name" value="TXNDC16_2nd"/>
</dbReference>
<name>A0A3B5MQ15_9TELE</name>
<dbReference type="AlphaFoldDB" id="A0A3B5MQ15"/>
<reference evidence="4" key="1">
    <citation type="submission" date="2025-08" db="UniProtKB">
        <authorList>
            <consortium name="Ensembl"/>
        </authorList>
    </citation>
    <scope>IDENTIFICATION</scope>
</reference>
<evidence type="ECO:0000313" key="4">
    <source>
        <dbReference type="Ensembl" id="ENSXCOP00000023271.1"/>
    </source>
</evidence>
<dbReference type="SUPFAM" id="SSF52833">
    <property type="entry name" value="Thioredoxin-like"/>
    <property type="match status" value="1"/>
</dbReference>
<dbReference type="CDD" id="cd02961">
    <property type="entry name" value="PDI_a_family"/>
    <property type="match status" value="1"/>
</dbReference>
<sequence length="599" mass="66616">NIIPVSHLSSLVSPTISLFLMELEKSAEALQDYGVLVGKVTGALFMMSAPFVVNVSIKVQQMKFAILRDEVKYVHTDADLLTLEKAAKGKKDIVLGHVRSLGTQEHRSLMETAYVYGSKYQFILITGGPVLKQLGVNESSQLSRVWFVHCRVHGTVTTPVTSERCPLTRMRTALSTLSLHTFLQLMEAPLVFPYQLTPQVFLFSHPATEHLDLDTASALAWRLRGLALLLLVHRQSPAVKTPDKYNAAYRLPEKVEFLFNLILDDEVAAEVYRNRGHFLDLDLVTQLTSDNFHSEVAQSSLTVVLFYLKWDAVSMAFLGSFIEVAEKLEGKQMRPATGAVCPGTAVPFQPITEFPSVLLIQPQQAAQRYTGTLTGEALHRFIVIMENDLSVFTEAAKLLTGEVLTGLLRDGLPELTVENLPSFLSLGKALLLLFVGEEEDEIGQRQNQALVDQMRGVRTERYLPCWIHLGRTPAGLSVLGSYLGSLPPLPALVLTHLPSGDEIYQYPPNTPILAGSVLQWLQSVEDGTESPAGMLGGDSWPPAFEFYDFLKVMDMQEGDHRPPEEEGVKTEEVNVEEHLVTKTMPYDRLDMNSKFHSEL</sequence>
<protein>
    <submittedName>
        <fullName evidence="4">Thioredoxin domain containing 16</fullName>
    </submittedName>
</protein>
<evidence type="ECO:0000259" key="1">
    <source>
        <dbReference type="Pfam" id="PF24508"/>
    </source>
</evidence>
<dbReference type="InterPro" id="IPR036249">
    <property type="entry name" value="Thioredoxin-like_sf"/>
</dbReference>
<dbReference type="InterPro" id="IPR057639">
    <property type="entry name" value="TXNDC16_N"/>
</dbReference>
<dbReference type="InterPro" id="IPR040090">
    <property type="entry name" value="TXNDC16"/>
</dbReference>
<dbReference type="Gene3D" id="3.40.30.10">
    <property type="entry name" value="Glutaredoxin"/>
    <property type="match status" value="1"/>
</dbReference>
<evidence type="ECO:0000313" key="5">
    <source>
        <dbReference type="Proteomes" id="UP000261380"/>
    </source>
</evidence>
<evidence type="ECO:0000259" key="2">
    <source>
        <dbReference type="Pfam" id="PF24509"/>
    </source>
</evidence>